<feature type="transmembrane region" description="Helical" evidence="2">
    <location>
        <begin position="12"/>
        <end position="31"/>
    </location>
</feature>
<reference evidence="4 5" key="1">
    <citation type="journal article" date="2013" name="Int. J. Syst. Evol. Microbiol.">
        <title>Marinoscillum luteum sp. nov., isolated from marine sediment.</title>
        <authorList>
            <person name="Cha I.T."/>
            <person name="Park S.J."/>
            <person name="Kim S.J."/>
            <person name="Kim J.G."/>
            <person name="Jung M.Y."/>
            <person name="Shin K.S."/>
            <person name="Kwon K.K."/>
            <person name="Yang S.H."/>
            <person name="Seo Y.S."/>
            <person name="Rhee S.K."/>
        </authorList>
    </citation>
    <scope>NUCLEOTIDE SEQUENCE [LARGE SCALE GENOMIC DNA]</scope>
    <source>
        <strain evidence="4 5">KCTC 23939</strain>
    </source>
</reference>
<keyword evidence="2" id="KW-0472">Membrane</keyword>
<feature type="transmembrane region" description="Helical" evidence="2">
    <location>
        <begin position="76"/>
        <end position="100"/>
    </location>
</feature>
<dbReference type="RefSeq" id="WP_395418634.1">
    <property type="nucleotide sequence ID" value="NZ_JBIPKE010000019.1"/>
</dbReference>
<dbReference type="Proteomes" id="UP001610063">
    <property type="component" value="Unassembled WGS sequence"/>
</dbReference>
<dbReference type="PANTHER" id="PTHR43156:SF2">
    <property type="entry name" value="STAGE II SPORULATION PROTEIN E"/>
    <property type="match status" value="1"/>
</dbReference>
<keyword evidence="5" id="KW-1185">Reference proteome</keyword>
<feature type="transmembrane region" description="Helical" evidence="2">
    <location>
        <begin position="206"/>
        <end position="223"/>
    </location>
</feature>
<dbReference type="InterPro" id="IPR001932">
    <property type="entry name" value="PPM-type_phosphatase-like_dom"/>
</dbReference>
<keyword evidence="1 4" id="KW-0378">Hydrolase</keyword>
<dbReference type="InterPro" id="IPR052016">
    <property type="entry name" value="Bact_Sigma-Reg"/>
</dbReference>
<feature type="transmembrane region" description="Helical" evidence="2">
    <location>
        <begin position="147"/>
        <end position="168"/>
    </location>
</feature>
<dbReference type="PANTHER" id="PTHR43156">
    <property type="entry name" value="STAGE II SPORULATION PROTEIN E-RELATED"/>
    <property type="match status" value="1"/>
</dbReference>
<dbReference type="PROSITE" id="PS51746">
    <property type="entry name" value="PPM_2"/>
    <property type="match status" value="1"/>
</dbReference>
<accession>A0ABW7NC22</accession>
<evidence type="ECO:0000313" key="4">
    <source>
        <dbReference type="EMBL" id="MFH6985158.1"/>
    </source>
</evidence>
<keyword evidence="2" id="KW-1133">Transmembrane helix</keyword>
<dbReference type="SUPFAM" id="SSF81606">
    <property type="entry name" value="PP2C-like"/>
    <property type="match status" value="1"/>
</dbReference>
<dbReference type="Pfam" id="PF01590">
    <property type="entry name" value="GAF"/>
    <property type="match status" value="1"/>
</dbReference>
<comment type="caution">
    <text evidence="4">The sequence shown here is derived from an EMBL/GenBank/DDBJ whole genome shotgun (WGS) entry which is preliminary data.</text>
</comment>
<dbReference type="SMART" id="SM00331">
    <property type="entry name" value="PP2C_SIG"/>
    <property type="match status" value="1"/>
</dbReference>
<sequence>MLSEKLKIRLSFLAGILSWLLFTFFDLYLLFVDQYQLNVDLSAILPQIFLTTLVLSTLSYYRYTITKADSINFIDLLWRVFITGLVTTIGSLFIRLFFYIFGNSTISENPFTVNFLYNILVGLVVVYLVSTFVVWKRLILYQKSKNLIQLWGFFEYALLGSLIFDLFGNKFLSVNFNTALIFLGGLGIILAFNLKWIAYLNFKQKWKSILFIILSGIYLYHFLLNLMNFSETGALNLDLLDRAYFVSLFIFIILYAGISILVTLFNLPTSSVFERKLQEAIDFQKLSQSIPAGQSAEQTYDILLESSMSAVFADAAWLEISGEEPILLTRGVTTLTVKDIKQSVRQDFIKKILSQQVSNEFAPSKVIGTLNHPDFKSIIAVPVMVQNEQIGSLALLQEVGDAFNREMVDIITTFVNQASISIENFHLIREALDNERYKEQLKIAKSVQKSLLPSVLERNDCFEIEAYSMAADEVGGDYYDIIEPSKDIFNLIIGDVSGKGTSAAFNMAQMRGIFHSLAQDVSTPKEFITKANSAIGRCLEKNSFITAIYFVINTREKKFCYARAGHCPAMYYSASTGNITLLEKEGLGLGILRNSQYNEYVQEETINYQPGDLLLLYTDGISEAKNEYKKQYGADGLKSSLQNHINAPLSKLKDMLINDLLKFLNGNKLDDDYTLTIVRFK</sequence>
<dbReference type="EC" id="3.1.3.16" evidence="4"/>
<evidence type="ECO:0000256" key="2">
    <source>
        <dbReference type="SAM" id="Phobius"/>
    </source>
</evidence>
<dbReference type="SUPFAM" id="SSF55781">
    <property type="entry name" value="GAF domain-like"/>
    <property type="match status" value="1"/>
</dbReference>
<evidence type="ECO:0000259" key="3">
    <source>
        <dbReference type="PROSITE" id="PS51746"/>
    </source>
</evidence>
<dbReference type="Pfam" id="PF07228">
    <property type="entry name" value="SpoIIE"/>
    <property type="match status" value="1"/>
</dbReference>
<feature type="transmembrane region" description="Helical" evidence="2">
    <location>
        <begin position="43"/>
        <end position="64"/>
    </location>
</feature>
<evidence type="ECO:0000313" key="5">
    <source>
        <dbReference type="Proteomes" id="UP001610063"/>
    </source>
</evidence>
<feature type="transmembrane region" description="Helical" evidence="2">
    <location>
        <begin position="115"/>
        <end position="135"/>
    </location>
</feature>
<dbReference type="EMBL" id="JBIPKE010000019">
    <property type="protein sequence ID" value="MFH6985158.1"/>
    <property type="molecule type" value="Genomic_DNA"/>
</dbReference>
<evidence type="ECO:0000256" key="1">
    <source>
        <dbReference type="ARBA" id="ARBA00022801"/>
    </source>
</evidence>
<name>A0ABW7NC22_9BACT</name>
<organism evidence="4 5">
    <name type="scientific">Marinoscillum luteum</name>
    <dbReference type="NCBI Taxonomy" id="861051"/>
    <lineage>
        <taxon>Bacteria</taxon>
        <taxon>Pseudomonadati</taxon>
        <taxon>Bacteroidota</taxon>
        <taxon>Cytophagia</taxon>
        <taxon>Cytophagales</taxon>
        <taxon>Reichenbachiellaceae</taxon>
        <taxon>Marinoscillum</taxon>
    </lineage>
</organism>
<dbReference type="Gene3D" id="3.30.450.40">
    <property type="match status" value="1"/>
</dbReference>
<dbReference type="InterPro" id="IPR036457">
    <property type="entry name" value="PPM-type-like_dom_sf"/>
</dbReference>
<feature type="transmembrane region" description="Helical" evidence="2">
    <location>
        <begin position="174"/>
        <end position="194"/>
    </location>
</feature>
<protein>
    <submittedName>
        <fullName evidence="4">GAF domain-containing SpoIIE family protein phosphatase</fullName>
        <ecNumber evidence="4">3.1.3.16</ecNumber>
    </submittedName>
</protein>
<keyword evidence="2" id="KW-0812">Transmembrane</keyword>
<feature type="transmembrane region" description="Helical" evidence="2">
    <location>
        <begin position="243"/>
        <end position="267"/>
    </location>
</feature>
<feature type="domain" description="PPM-type phosphatase" evidence="3">
    <location>
        <begin position="463"/>
        <end position="680"/>
    </location>
</feature>
<dbReference type="Gene3D" id="3.60.40.10">
    <property type="entry name" value="PPM-type phosphatase domain"/>
    <property type="match status" value="1"/>
</dbReference>
<dbReference type="GO" id="GO:0004722">
    <property type="term" value="F:protein serine/threonine phosphatase activity"/>
    <property type="evidence" value="ECO:0007669"/>
    <property type="project" value="UniProtKB-EC"/>
</dbReference>
<gene>
    <name evidence="4" type="ORF">ACHKAR_17025</name>
</gene>
<dbReference type="InterPro" id="IPR029016">
    <property type="entry name" value="GAF-like_dom_sf"/>
</dbReference>
<proteinExistence type="predicted"/>
<dbReference type="InterPro" id="IPR003018">
    <property type="entry name" value="GAF"/>
</dbReference>